<reference evidence="4" key="1">
    <citation type="submission" date="2016-10" db="EMBL/GenBank/DDBJ databases">
        <authorList>
            <person name="Varghese N."/>
            <person name="Submissions S."/>
        </authorList>
    </citation>
    <scope>NUCLEOTIDE SEQUENCE [LARGE SCALE GENOMIC DNA]</scope>
    <source>
        <strain evidence="4">LMG 26416</strain>
    </source>
</reference>
<sequence length="177" mass="18381">MHAGLVRIGRWALGAGLAAVFALAHAQPSHPPLHASYGGGFGHGAMARAAYGGARLDGLRVNPGGGWYGAAPRASGARVDGPIAHARPSSRYDAMPLRVADAAGYESRRGEARYGGGITPVSAEARAVPPPPADSPVRAGSIREDVARYNEERASFRPFAHGSADVPRPPMPSPYRN</sequence>
<proteinExistence type="predicted"/>
<feature type="signal peptide" evidence="2">
    <location>
        <begin position="1"/>
        <end position="26"/>
    </location>
</feature>
<evidence type="ECO:0000256" key="2">
    <source>
        <dbReference type="SAM" id="SignalP"/>
    </source>
</evidence>
<evidence type="ECO:0000313" key="3">
    <source>
        <dbReference type="EMBL" id="SEK51365.1"/>
    </source>
</evidence>
<evidence type="ECO:0008006" key="5">
    <source>
        <dbReference type="Google" id="ProtNLM"/>
    </source>
</evidence>
<dbReference type="EMBL" id="FOAJ01000002">
    <property type="protein sequence ID" value="SEK51365.1"/>
    <property type="molecule type" value="Genomic_DNA"/>
</dbReference>
<feature type="compositionally biased region" description="Pro residues" evidence="1">
    <location>
        <begin position="167"/>
        <end position="177"/>
    </location>
</feature>
<keyword evidence="4" id="KW-1185">Reference proteome</keyword>
<organism evidence="3 4">
    <name type="scientific">Paraburkholderia caballeronis</name>
    <dbReference type="NCBI Taxonomy" id="416943"/>
    <lineage>
        <taxon>Bacteria</taxon>
        <taxon>Pseudomonadati</taxon>
        <taxon>Pseudomonadota</taxon>
        <taxon>Betaproteobacteria</taxon>
        <taxon>Burkholderiales</taxon>
        <taxon>Burkholderiaceae</taxon>
        <taxon>Paraburkholderia</taxon>
    </lineage>
</organism>
<dbReference type="AlphaFoldDB" id="A0A1H7HT52"/>
<feature type="region of interest" description="Disordered" evidence="1">
    <location>
        <begin position="122"/>
        <end position="177"/>
    </location>
</feature>
<evidence type="ECO:0000313" key="4">
    <source>
        <dbReference type="Proteomes" id="UP000199120"/>
    </source>
</evidence>
<feature type="compositionally biased region" description="Basic and acidic residues" evidence="1">
    <location>
        <begin position="141"/>
        <end position="155"/>
    </location>
</feature>
<accession>A0A1H7HT52</accession>
<gene>
    <name evidence="3" type="ORF">SAMN05192542_102335</name>
</gene>
<name>A0A1H7HT52_9BURK</name>
<keyword evidence="2" id="KW-0732">Signal</keyword>
<dbReference type="Proteomes" id="UP000199120">
    <property type="component" value="Unassembled WGS sequence"/>
</dbReference>
<protein>
    <recommendedName>
        <fullName evidence="5">Peptide-binding protein</fullName>
    </recommendedName>
</protein>
<feature type="chain" id="PRO_5030028948" description="Peptide-binding protein" evidence="2">
    <location>
        <begin position="27"/>
        <end position="177"/>
    </location>
</feature>
<evidence type="ECO:0000256" key="1">
    <source>
        <dbReference type="SAM" id="MobiDB-lite"/>
    </source>
</evidence>